<keyword evidence="4 8" id="KW-0812">Transmembrane</keyword>
<organism evidence="12 13">
    <name type="scientific">Parabacteroides absconsus</name>
    <dbReference type="NCBI Taxonomy" id="2951805"/>
    <lineage>
        <taxon>Bacteria</taxon>
        <taxon>Pseudomonadati</taxon>
        <taxon>Bacteroidota</taxon>
        <taxon>Bacteroidia</taxon>
        <taxon>Bacteroidales</taxon>
        <taxon>Tannerellaceae</taxon>
        <taxon>Parabacteroides</taxon>
    </lineage>
</organism>
<keyword evidence="3 8" id="KW-1134">Transmembrane beta strand</keyword>
<evidence type="ECO:0000256" key="10">
    <source>
        <dbReference type="SAM" id="SignalP"/>
    </source>
</evidence>
<keyword evidence="7 8" id="KW-0998">Cell outer membrane</keyword>
<feature type="chain" id="PRO_5045467519" evidence="10">
    <location>
        <begin position="37"/>
        <end position="1022"/>
    </location>
</feature>
<feature type="signal peptide" evidence="10">
    <location>
        <begin position="1"/>
        <end position="36"/>
    </location>
</feature>
<accession>A0ABZ2IKR8</accession>
<keyword evidence="5" id="KW-0798">TonB box</keyword>
<sequence>MEKCSKKNSQKPRVGLFNPAAAFLTTGLLFMASAHALGATDKSNIDRGPRVESVNQQGKTVTVIVSDASGELIGANVIVKGTTNGNVTDFNGQVILDNVPANAVLEISYIGYQTKEVPVGNQTTINVTLAEDSQALEEVVVVGYGTMEKKQVTSSVTSLAASDMMKGVGGSDITSSLQGKISGLVMSNNGATNAGTTIQLRGLTSINSGKQPLIVVDGFPGGDIRALNQDDIKSIDVLKDASAGAIYGTRAASGVILITTKSGSNTNGKVKLNYSTELSKKQNYDKPEMLTADEYRARTDVNIVDYGQNADWWDAMLNKDNFSQKHHLSLELGTENAQVYTSFFYETNEGIAIKDGRQDYGGRLNANFKLFDGWLEIRPIVDYRQTARTSDGSDEDKKPNFKQALYNNPTRSPYDPESESGYNVWTGETLDYNIVADRMLNTYEGLDKWFKPEVTMKLNIKPIEGLSYTQTLGYENRQWELHEFDSRYHRTEVTNNRTGRAYLGFDKTENLTSEGYFTYVKEFKGGHNLNAVAGYSFFETNGENFNMTNYNFQVEGVKFWDIGKGSYLTDGKAAMSSAKDITERLFALYARANYSYNDKYMVSATIRHEGSSKFAAENRWGNFWALSGGWRISAEEFMKDFDWVTDLKLRLGYGVTGNNDFDASYMANTLSSDAYWMLPNGNWAYTYGPTSNVNPGLGWEEKAEWNIGLDYAFFNNRLYGKFDYYRRKINGMLYNVNVPQPPYPNGTQWQNIGEMESKGWEFEVGGDIIQTKDFTWTSNLNLSHNSGKILSMWGDGTYINGNTFDEPGWPGEASRIQDGAEIGAFYIWKFAGFDDDGNFLLYNKEGDVIPASEKTDNDKQYIGNYLPKVLMGWNNTFRYKNFDLGINMRSWIGFDVYNSFPMYLGIQGQNGAGQWNLWKPALEDERYNKIRGVKQLCDYFLEDGSFLKIDAITLGYSLSLKQYTKWADRLRIYGTVGNVATITGYSGYNPEVDITGWANGVDKVWDCNPIVRTYTLGIQVSF</sequence>
<dbReference type="Proteomes" id="UP001320603">
    <property type="component" value="Chromosome"/>
</dbReference>
<dbReference type="Gene3D" id="2.170.130.10">
    <property type="entry name" value="TonB-dependent receptor, plug domain"/>
    <property type="match status" value="1"/>
</dbReference>
<protein>
    <submittedName>
        <fullName evidence="12">SusC/RagA family TonB-linked outer membrane protein</fullName>
    </submittedName>
</protein>
<dbReference type="InterPro" id="IPR008969">
    <property type="entry name" value="CarboxyPept-like_regulatory"/>
</dbReference>
<name>A0ABZ2IKR8_9BACT</name>
<proteinExistence type="inferred from homology"/>
<dbReference type="InterPro" id="IPR023996">
    <property type="entry name" value="TonB-dep_OMP_SusC/RagA"/>
</dbReference>
<evidence type="ECO:0000256" key="8">
    <source>
        <dbReference type="PROSITE-ProRule" id="PRU01360"/>
    </source>
</evidence>
<dbReference type="Pfam" id="PF13715">
    <property type="entry name" value="CarbopepD_reg_2"/>
    <property type="match status" value="1"/>
</dbReference>
<evidence type="ECO:0000256" key="7">
    <source>
        <dbReference type="ARBA" id="ARBA00023237"/>
    </source>
</evidence>
<reference evidence="12 13" key="1">
    <citation type="submission" date="2024-02" db="EMBL/GenBank/DDBJ databases">
        <title>Whole genome sequencing of Parabacteroides sp. AD58.</title>
        <authorList>
            <person name="Chaplin A.V."/>
            <person name="Pikina A.P."/>
            <person name="Sokolova S.R."/>
            <person name="Korostin D.O."/>
            <person name="Efimov B.A."/>
        </authorList>
    </citation>
    <scope>NUCLEOTIDE SEQUENCE [LARGE SCALE GENOMIC DNA]</scope>
    <source>
        <strain evidence="12 13">AD58</strain>
    </source>
</reference>
<dbReference type="InterPro" id="IPR000531">
    <property type="entry name" value="Beta-barrel_TonB"/>
</dbReference>
<dbReference type="InterPro" id="IPR039426">
    <property type="entry name" value="TonB-dep_rcpt-like"/>
</dbReference>
<gene>
    <name evidence="12" type="ORF">NEE14_013410</name>
</gene>
<evidence type="ECO:0000313" key="12">
    <source>
        <dbReference type="EMBL" id="WWV65978.1"/>
    </source>
</evidence>
<dbReference type="NCBIfam" id="TIGR04056">
    <property type="entry name" value="OMP_RagA_SusC"/>
    <property type="match status" value="1"/>
</dbReference>
<dbReference type="EMBL" id="CP146284">
    <property type="protein sequence ID" value="WWV65978.1"/>
    <property type="molecule type" value="Genomic_DNA"/>
</dbReference>
<dbReference type="SUPFAM" id="SSF49464">
    <property type="entry name" value="Carboxypeptidase regulatory domain-like"/>
    <property type="match status" value="1"/>
</dbReference>
<dbReference type="InterPro" id="IPR036942">
    <property type="entry name" value="Beta-barrel_TonB_sf"/>
</dbReference>
<dbReference type="NCBIfam" id="TIGR04057">
    <property type="entry name" value="SusC_RagA_signa"/>
    <property type="match status" value="1"/>
</dbReference>
<comment type="subcellular location">
    <subcellularLocation>
        <location evidence="1 8">Cell outer membrane</location>
        <topology evidence="1 8">Multi-pass membrane protein</topology>
    </subcellularLocation>
</comment>
<keyword evidence="2 8" id="KW-0813">Transport</keyword>
<evidence type="ECO:0000256" key="9">
    <source>
        <dbReference type="SAM" id="MobiDB-lite"/>
    </source>
</evidence>
<dbReference type="RefSeq" id="WP_251966926.1">
    <property type="nucleotide sequence ID" value="NZ_CP146284.1"/>
</dbReference>
<feature type="region of interest" description="Disordered" evidence="9">
    <location>
        <begin position="387"/>
        <end position="420"/>
    </location>
</feature>
<evidence type="ECO:0000256" key="1">
    <source>
        <dbReference type="ARBA" id="ARBA00004571"/>
    </source>
</evidence>
<feature type="domain" description="TonB-dependent receptor-like beta-barrel" evidence="11">
    <location>
        <begin position="465"/>
        <end position="812"/>
    </location>
</feature>
<dbReference type="InterPro" id="IPR037066">
    <property type="entry name" value="Plug_dom_sf"/>
</dbReference>
<keyword evidence="10" id="KW-0732">Signal</keyword>
<evidence type="ECO:0000256" key="3">
    <source>
        <dbReference type="ARBA" id="ARBA00022452"/>
    </source>
</evidence>
<keyword evidence="6 8" id="KW-0472">Membrane</keyword>
<evidence type="ECO:0000259" key="11">
    <source>
        <dbReference type="Pfam" id="PF00593"/>
    </source>
</evidence>
<dbReference type="Gene3D" id="2.40.170.20">
    <property type="entry name" value="TonB-dependent receptor, beta-barrel domain"/>
    <property type="match status" value="1"/>
</dbReference>
<evidence type="ECO:0000256" key="6">
    <source>
        <dbReference type="ARBA" id="ARBA00023136"/>
    </source>
</evidence>
<dbReference type="Pfam" id="PF00593">
    <property type="entry name" value="TonB_dep_Rec_b-barrel"/>
    <property type="match status" value="1"/>
</dbReference>
<evidence type="ECO:0000256" key="5">
    <source>
        <dbReference type="ARBA" id="ARBA00023077"/>
    </source>
</evidence>
<evidence type="ECO:0000313" key="13">
    <source>
        <dbReference type="Proteomes" id="UP001320603"/>
    </source>
</evidence>
<comment type="similarity">
    <text evidence="8">Belongs to the TonB-dependent receptor family.</text>
</comment>
<evidence type="ECO:0000256" key="4">
    <source>
        <dbReference type="ARBA" id="ARBA00022692"/>
    </source>
</evidence>
<dbReference type="SUPFAM" id="SSF56935">
    <property type="entry name" value="Porins"/>
    <property type="match status" value="1"/>
</dbReference>
<evidence type="ECO:0000256" key="2">
    <source>
        <dbReference type="ARBA" id="ARBA00022448"/>
    </source>
</evidence>
<dbReference type="InterPro" id="IPR023997">
    <property type="entry name" value="TonB-dep_OMP_SusC/RagA_CS"/>
</dbReference>
<keyword evidence="13" id="KW-1185">Reference proteome</keyword>
<dbReference type="PROSITE" id="PS52016">
    <property type="entry name" value="TONB_DEPENDENT_REC_3"/>
    <property type="match status" value="1"/>
</dbReference>